<dbReference type="EMBL" id="PYSG01000003">
    <property type="protein sequence ID" value="PTA48761.1"/>
    <property type="molecule type" value="Genomic_DNA"/>
</dbReference>
<comment type="caution">
    <text evidence="2">The sequence shown here is derived from an EMBL/GenBank/DDBJ whole genome shotgun (WGS) entry which is preliminary data.</text>
</comment>
<organism evidence="2 3">
    <name type="scientific">Shewanella morhuae</name>
    <dbReference type="NCBI Taxonomy" id="365591"/>
    <lineage>
        <taxon>Bacteria</taxon>
        <taxon>Pseudomonadati</taxon>
        <taxon>Pseudomonadota</taxon>
        <taxon>Gammaproteobacteria</taxon>
        <taxon>Alteromonadales</taxon>
        <taxon>Shewanellaceae</taxon>
        <taxon>Shewanella</taxon>
    </lineage>
</organism>
<evidence type="ECO:0000313" key="2">
    <source>
        <dbReference type="EMBL" id="PTA48761.1"/>
    </source>
</evidence>
<dbReference type="CDD" id="cd21173">
    <property type="entry name" value="NucC-like"/>
    <property type="match status" value="1"/>
</dbReference>
<feature type="domain" description="DUF6602" evidence="1">
    <location>
        <begin position="20"/>
        <end position="124"/>
    </location>
</feature>
<dbReference type="RefSeq" id="WP_107884720.1">
    <property type="nucleotide sequence ID" value="NZ_PYSG01000003.1"/>
</dbReference>
<proteinExistence type="predicted"/>
<accession>A0ABX5HPH3</accession>
<reference evidence="2 3" key="1">
    <citation type="submission" date="2018-04" db="EMBL/GenBank/DDBJ databases">
        <title>Genomic sequence of a freshwater isolate of Shewanella morhuae.</title>
        <authorList>
            <person name="Castillo D.E."/>
            <person name="Gram L."/>
        </authorList>
    </citation>
    <scope>NUCLEOTIDE SEQUENCE [LARGE SCALE GENOMIC DNA]</scope>
    <source>
        <strain evidence="2 3">CW7</strain>
    </source>
</reference>
<dbReference type="Proteomes" id="UP000240506">
    <property type="component" value="Unassembled WGS sequence"/>
</dbReference>
<evidence type="ECO:0000313" key="3">
    <source>
        <dbReference type="Proteomes" id="UP000240506"/>
    </source>
</evidence>
<name>A0ABX5HPH3_9GAMM</name>
<sequence length="163" mass="18258">MDIKKVFRGISQKLQTDLEISSEINHQGNKGTYRESALRDFLLSGRLPKRFGIGTGEIIGPTRNVSKQSDLVIYDQLDGMSLVYDDNVQIYPIESVFGVIEVKSKLSKVELLKSLENIKSVKSLCPNESVTKTTNSFMSMTYPRPKPFGVVFAYSLSNNSLEL</sequence>
<protein>
    <recommendedName>
        <fullName evidence="1">DUF6602 domain-containing protein</fullName>
    </recommendedName>
</protein>
<keyword evidence="3" id="KW-1185">Reference proteome</keyword>
<dbReference type="InterPro" id="IPR046537">
    <property type="entry name" value="DUF6602"/>
</dbReference>
<dbReference type="Pfam" id="PF20247">
    <property type="entry name" value="DUF6602"/>
    <property type="match status" value="1"/>
</dbReference>
<gene>
    <name evidence="2" type="ORF">C9I43_16990</name>
</gene>
<evidence type="ECO:0000259" key="1">
    <source>
        <dbReference type="Pfam" id="PF20247"/>
    </source>
</evidence>